<dbReference type="Proteomes" id="UP000673552">
    <property type="component" value="Unassembled WGS sequence"/>
</dbReference>
<sequence>MGQSAPKPSPRTQRPARLRPQQRRQQLEERETQKPLTSTEHVRHRQPTLKEQWQAKREANAAAREANAAERKRRREALHAALAVQQRQDDCEENGVNDVNHSSQRGGGGSDSDEERLRHAQAEAMLTAAQINAQLAAFQALALGNPDVDQDLDEAGADPASMFDGDAALTVALKVAKGTGWSLGDGNDDEAMASISVHSSDYADEELMQGLDDLDEEIERDFQSRIDALQQEMAEHRRQSLVCLREHKDKVAALQELQKAKQIEAQVKQLLNEHETPLRVQIEAQQAMIAELESVIATRKQHSFAALRGGDKPTALTQLKEAKGFEKQLEEAKAKVATLEEQKKKQLRSTGEG</sequence>
<dbReference type="GeneID" id="92516362"/>
<name>A0A836GRI4_9TRYP</name>
<comment type="caution">
    <text evidence="3">The sequence shown here is derived from an EMBL/GenBank/DDBJ whole genome shotgun (WGS) entry which is preliminary data.</text>
</comment>
<proteinExistence type="predicted"/>
<dbReference type="RefSeq" id="XP_067179164.1">
    <property type="nucleotide sequence ID" value="XM_067323850.1"/>
</dbReference>
<feature type="coiled-coil region" evidence="1">
    <location>
        <begin position="315"/>
        <end position="349"/>
    </location>
</feature>
<dbReference type="EMBL" id="JAFEUZ010000020">
    <property type="protein sequence ID" value="KAG5480001.1"/>
    <property type="molecule type" value="Genomic_DNA"/>
</dbReference>
<gene>
    <name evidence="3" type="ORF">LSCM1_06420</name>
</gene>
<organism evidence="3 4">
    <name type="scientific">Leishmania martiniquensis</name>
    <dbReference type="NCBI Taxonomy" id="1580590"/>
    <lineage>
        <taxon>Eukaryota</taxon>
        <taxon>Discoba</taxon>
        <taxon>Euglenozoa</taxon>
        <taxon>Kinetoplastea</taxon>
        <taxon>Metakinetoplastina</taxon>
        <taxon>Trypanosomatida</taxon>
        <taxon>Trypanosomatidae</taxon>
        <taxon>Leishmaniinae</taxon>
        <taxon>Leishmania</taxon>
    </lineage>
</organism>
<keyword evidence="4" id="KW-1185">Reference proteome</keyword>
<dbReference type="AlphaFoldDB" id="A0A836GRI4"/>
<protein>
    <submittedName>
        <fullName evidence="3">Uncharacterized protein</fullName>
    </submittedName>
</protein>
<evidence type="ECO:0000256" key="1">
    <source>
        <dbReference type="SAM" id="Coils"/>
    </source>
</evidence>
<evidence type="ECO:0000313" key="4">
    <source>
        <dbReference type="Proteomes" id="UP000673552"/>
    </source>
</evidence>
<reference evidence="4" key="1">
    <citation type="journal article" date="2021" name="Microbiol. Resour. Announc.">
        <title>LGAAP: Leishmaniinae Genome Assembly and Annotation Pipeline.</title>
        <authorList>
            <person name="Almutairi H."/>
            <person name="Urbaniak M.D."/>
            <person name="Bates M.D."/>
            <person name="Jariyapan N."/>
            <person name="Kwakye-Nuako G."/>
            <person name="Thomaz-Soccol V."/>
            <person name="Al-Salem W.S."/>
            <person name="Dillon R.J."/>
            <person name="Bates P.A."/>
            <person name="Gatherer D."/>
        </authorList>
    </citation>
    <scope>NUCLEOTIDE SEQUENCE [LARGE SCALE GENOMIC DNA]</scope>
</reference>
<reference evidence="4" key="2">
    <citation type="journal article" date="2021" name="Sci. Data">
        <title>Chromosome-scale genome sequencing, assembly and annotation of six genomes from subfamily Leishmaniinae.</title>
        <authorList>
            <person name="Almutairi H."/>
            <person name="Urbaniak M.D."/>
            <person name="Bates M.D."/>
            <person name="Jariyapan N."/>
            <person name="Kwakye-Nuako G."/>
            <person name="Thomaz Soccol V."/>
            <person name="Al-Salem W.S."/>
            <person name="Dillon R.J."/>
            <person name="Bates P.A."/>
            <person name="Gatherer D."/>
        </authorList>
    </citation>
    <scope>NUCLEOTIDE SEQUENCE [LARGE SCALE GENOMIC DNA]</scope>
</reference>
<accession>A0A836GRI4</accession>
<feature type="region of interest" description="Disordered" evidence="2">
    <location>
        <begin position="1"/>
        <end position="116"/>
    </location>
</feature>
<feature type="coiled-coil region" evidence="1">
    <location>
        <begin position="219"/>
        <end position="273"/>
    </location>
</feature>
<evidence type="ECO:0000256" key="2">
    <source>
        <dbReference type="SAM" id="MobiDB-lite"/>
    </source>
</evidence>
<evidence type="ECO:0000313" key="3">
    <source>
        <dbReference type="EMBL" id="KAG5480001.1"/>
    </source>
</evidence>
<dbReference type="SMR" id="A0A836GRI4"/>
<keyword evidence="1" id="KW-0175">Coiled coil</keyword>
<dbReference type="OrthoDB" id="266586at2759"/>
<dbReference type="KEGG" id="lmat:92516362"/>